<protein>
    <submittedName>
        <fullName evidence="2">Uncharacterized protein</fullName>
    </submittedName>
</protein>
<feature type="transmembrane region" description="Helical" evidence="1">
    <location>
        <begin position="34"/>
        <end position="54"/>
    </location>
</feature>
<keyword evidence="1" id="KW-1133">Transmembrane helix</keyword>
<organism evidence="2">
    <name type="scientific">Anguilla anguilla</name>
    <name type="common">European freshwater eel</name>
    <name type="synonym">Muraena anguilla</name>
    <dbReference type="NCBI Taxonomy" id="7936"/>
    <lineage>
        <taxon>Eukaryota</taxon>
        <taxon>Metazoa</taxon>
        <taxon>Chordata</taxon>
        <taxon>Craniata</taxon>
        <taxon>Vertebrata</taxon>
        <taxon>Euteleostomi</taxon>
        <taxon>Actinopterygii</taxon>
        <taxon>Neopterygii</taxon>
        <taxon>Teleostei</taxon>
        <taxon>Anguilliformes</taxon>
        <taxon>Anguillidae</taxon>
        <taxon>Anguilla</taxon>
    </lineage>
</organism>
<keyword evidence="1" id="KW-0472">Membrane</keyword>
<accession>A0A0E9XL01</accession>
<keyword evidence="1" id="KW-0812">Transmembrane</keyword>
<proteinExistence type="predicted"/>
<evidence type="ECO:0000313" key="2">
    <source>
        <dbReference type="EMBL" id="JAI03325.1"/>
    </source>
</evidence>
<reference evidence="2" key="2">
    <citation type="journal article" date="2015" name="Fish Shellfish Immunol.">
        <title>Early steps in the European eel (Anguilla anguilla)-Vibrio vulnificus interaction in the gills: Role of the RtxA13 toxin.</title>
        <authorList>
            <person name="Callol A."/>
            <person name="Pajuelo D."/>
            <person name="Ebbesson L."/>
            <person name="Teles M."/>
            <person name="MacKenzie S."/>
            <person name="Amaro C."/>
        </authorList>
    </citation>
    <scope>NUCLEOTIDE SEQUENCE</scope>
</reference>
<sequence>MFFLELFSSHNFLVFTVFTDSTGSCKMPGRRTGFWVMFLFFRILATHIPTAFSFQF</sequence>
<dbReference type="EMBL" id="GBXM01005253">
    <property type="protein sequence ID" value="JAI03325.1"/>
    <property type="molecule type" value="Transcribed_RNA"/>
</dbReference>
<name>A0A0E9XL01_ANGAN</name>
<reference evidence="2" key="1">
    <citation type="submission" date="2014-11" db="EMBL/GenBank/DDBJ databases">
        <authorList>
            <person name="Amaro Gonzalez C."/>
        </authorList>
    </citation>
    <scope>NUCLEOTIDE SEQUENCE</scope>
</reference>
<dbReference type="AlphaFoldDB" id="A0A0E9XL01"/>
<evidence type="ECO:0000256" key="1">
    <source>
        <dbReference type="SAM" id="Phobius"/>
    </source>
</evidence>